<dbReference type="EMBL" id="CP001339">
    <property type="protein sequence ID" value="ACL74223.1"/>
    <property type="molecule type" value="Genomic_DNA"/>
</dbReference>
<reference evidence="3 4" key="1">
    <citation type="journal article" date="2011" name="Stand. Genomic Sci.">
        <title>Complete genome sequence of 'Thioalkalivibrio sulfidophilus' HL-EbGr7.</title>
        <authorList>
            <person name="Muyzer G."/>
            <person name="Sorokin D.Y."/>
            <person name="Mavromatis K."/>
            <person name="Lapidus A."/>
            <person name="Clum A."/>
            <person name="Ivanova N."/>
            <person name="Pati A."/>
            <person name="d'Haeseleer P."/>
            <person name="Woyke T."/>
            <person name="Kyrpides N.C."/>
        </authorList>
    </citation>
    <scope>NUCLEOTIDE SEQUENCE [LARGE SCALE GENOMIC DNA]</scope>
    <source>
        <strain evidence="3 4">HL-EbGR7</strain>
    </source>
</reference>
<dbReference type="Proteomes" id="UP000002383">
    <property type="component" value="Chromosome"/>
</dbReference>
<feature type="transmembrane region" description="Helical" evidence="1">
    <location>
        <begin position="12"/>
        <end position="30"/>
    </location>
</feature>
<keyword evidence="1" id="KW-1133">Transmembrane helix</keyword>
<dbReference type="AlphaFoldDB" id="B8GQJ9"/>
<feature type="transmembrane region" description="Helical" evidence="1">
    <location>
        <begin position="213"/>
        <end position="232"/>
    </location>
</feature>
<dbReference type="GO" id="GO:0080120">
    <property type="term" value="P:CAAX-box protein maturation"/>
    <property type="evidence" value="ECO:0007669"/>
    <property type="project" value="UniProtKB-ARBA"/>
</dbReference>
<protein>
    <recommendedName>
        <fullName evidence="2">CAAX prenyl protease 2/Lysostaphin resistance protein A-like domain-containing protein</fullName>
    </recommendedName>
</protein>
<evidence type="ECO:0000259" key="2">
    <source>
        <dbReference type="Pfam" id="PF02517"/>
    </source>
</evidence>
<evidence type="ECO:0000256" key="1">
    <source>
        <dbReference type="SAM" id="Phobius"/>
    </source>
</evidence>
<dbReference type="HOGENOM" id="CLU_574834_0_0_6"/>
<dbReference type="GO" id="GO:0004175">
    <property type="term" value="F:endopeptidase activity"/>
    <property type="evidence" value="ECO:0007669"/>
    <property type="project" value="UniProtKB-ARBA"/>
</dbReference>
<dbReference type="Pfam" id="PF02517">
    <property type="entry name" value="Rce1-like"/>
    <property type="match status" value="1"/>
</dbReference>
<keyword evidence="1" id="KW-0812">Transmembrane</keyword>
<accession>B8GQJ9</accession>
<dbReference type="PANTHER" id="PTHR43592:SF15">
    <property type="entry name" value="CAAX AMINO TERMINAL PROTEASE FAMILY PROTEIN"/>
    <property type="match status" value="1"/>
</dbReference>
<dbReference type="OrthoDB" id="9782250at2"/>
<keyword evidence="1" id="KW-0472">Membrane</keyword>
<evidence type="ECO:0000313" key="4">
    <source>
        <dbReference type="Proteomes" id="UP000002383"/>
    </source>
</evidence>
<proteinExistence type="predicted"/>
<dbReference type="RefSeq" id="WP_012639685.1">
    <property type="nucleotide sequence ID" value="NC_011901.1"/>
</dbReference>
<keyword evidence="4" id="KW-1185">Reference proteome</keyword>
<feature type="transmembrane region" description="Helical" evidence="1">
    <location>
        <begin position="283"/>
        <end position="302"/>
    </location>
</feature>
<feature type="transmembrane region" description="Helical" evidence="1">
    <location>
        <begin position="378"/>
        <end position="399"/>
    </location>
</feature>
<organism evidence="3 4">
    <name type="scientific">Thioalkalivibrio sulfidiphilus (strain HL-EbGR7)</name>
    <dbReference type="NCBI Taxonomy" id="396588"/>
    <lineage>
        <taxon>Bacteria</taxon>
        <taxon>Pseudomonadati</taxon>
        <taxon>Pseudomonadota</taxon>
        <taxon>Gammaproteobacteria</taxon>
        <taxon>Chromatiales</taxon>
        <taxon>Ectothiorhodospiraceae</taxon>
        <taxon>Thioalkalivibrio</taxon>
    </lineage>
</organism>
<feature type="transmembrane region" description="Helical" evidence="1">
    <location>
        <begin position="451"/>
        <end position="474"/>
    </location>
</feature>
<dbReference type="KEGG" id="tgr:Tgr7_3154"/>
<dbReference type="eggNOG" id="COG1266">
    <property type="taxonomic scope" value="Bacteria"/>
</dbReference>
<feature type="transmembrane region" description="Helical" evidence="1">
    <location>
        <begin position="252"/>
        <end position="276"/>
    </location>
</feature>
<dbReference type="InterPro" id="IPR003675">
    <property type="entry name" value="Rce1/LyrA-like_dom"/>
</dbReference>
<dbReference type="PANTHER" id="PTHR43592">
    <property type="entry name" value="CAAX AMINO TERMINAL PROTEASE"/>
    <property type="match status" value="1"/>
</dbReference>
<name>B8GQJ9_THISH</name>
<dbReference type="STRING" id="396588.Tgr7_3154"/>
<sequence precursor="true">MARSRPNPWFTGLLALLVAAVMAISLYPAFTTDGPSGLRFVGESAGRKADRHLYFYGGYETVPAWERAYHRLLFGERGAVEQKSIAIYAETLEWFERNPHRVKPWNEQNTRARWLIALAETGQREAFIEGLQTLGTGPEEDVLVATLAHAYGVEGEQLTASELRYGARMVPGGWGRDHLRMRLAERAGDLETAEAFRLALNLRGAEMRERLRWLGITVTVTLALGLILLARARVFTHPPAWRAAVLDDPWPAAQGFAVMVRAALYAILVVVGIGLFQQHYFRPGILSLWITLVAGLPMLWLMRRHLLKPRGMGFVQGFGLTLRGVGLKAFAAVTVMLLAVHWAGNMLISALGWGLGLESHWSQGIHELAMFGSWRNTLLAAINAILWAAIIEEIAFRGLVYVTLRSVMRPWVAILLSAALFSLLHLYSFTAMLAVFWSGVLLAWSFERFRSLLPAMVVHGLGNAVAVSTLVLFYR</sequence>
<feature type="transmembrane region" description="Helical" evidence="1">
    <location>
        <begin position="329"/>
        <end position="357"/>
    </location>
</feature>
<feature type="domain" description="CAAX prenyl protease 2/Lysostaphin resistance protein A-like" evidence="2">
    <location>
        <begin position="376"/>
        <end position="465"/>
    </location>
</feature>
<evidence type="ECO:0000313" key="3">
    <source>
        <dbReference type="EMBL" id="ACL74223.1"/>
    </source>
</evidence>
<gene>
    <name evidence="3" type="ordered locus">Tgr7_3154</name>
</gene>
<feature type="transmembrane region" description="Helical" evidence="1">
    <location>
        <begin position="411"/>
        <end position="444"/>
    </location>
</feature>